<sequence>MGGALAAAGFSRQHAAVRLEATGVQGPRNPSSGNAAALGLPGGGTDNLSACFRDAPLSSAPPPRQPTSRALEPPLPLPPPPQPSVMLPPPQPWTPAPTVDVPYPPLSPPPLPPGVTQYWSPPSMPPPPPPRP</sequence>
<organism evidence="2 3">
    <name type="scientific">Oryza meyeriana var. granulata</name>
    <dbReference type="NCBI Taxonomy" id="110450"/>
    <lineage>
        <taxon>Eukaryota</taxon>
        <taxon>Viridiplantae</taxon>
        <taxon>Streptophyta</taxon>
        <taxon>Embryophyta</taxon>
        <taxon>Tracheophyta</taxon>
        <taxon>Spermatophyta</taxon>
        <taxon>Magnoliopsida</taxon>
        <taxon>Liliopsida</taxon>
        <taxon>Poales</taxon>
        <taxon>Poaceae</taxon>
        <taxon>BOP clade</taxon>
        <taxon>Oryzoideae</taxon>
        <taxon>Oryzeae</taxon>
        <taxon>Oryzinae</taxon>
        <taxon>Oryza</taxon>
        <taxon>Oryza meyeriana</taxon>
    </lineage>
</organism>
<gene>
    <name evidence="2" type="ORF">E2562_003586</name>
</gene>
<keyword evidence="3" id="KW-1185">Reference proteome</keyword>
<dbReference type="Proteomes" id="UP000479710">
    <property type="component" value="Unassembled WGS sequence"/>
</dbReference>
<dbReference type="EMBL" id="SPHZ02000008">
    <property type="protein sequence ID" value="KAF0901615.1"/>
    <property type="molecule type" value="Genomic_DNA"/>
</dbReference>
<evidence type="ECO:0000313" key="2">
    <source>
        <dbReference type="EMBL" id="KAF0901615.1"/>
    </source>
</evidence>
<proteinExistence type="predicted"/>
<feature type="compositionally biased region" description="Pro residues" evidence="1">
    <location>
        <begin position="102"/>
        <end position="113"/>
    </location>
</feature>
<feature type="compositionally biased region" description="Pro residues" evidence="1">
    <location>
        <begin position="73"/>
        <end position="95"/>
    </location>
</feature>
<dbReference type="AlphaFoldDB" id="A0A6G1CLS6"/>
<reference evidence="2 3" key="1">
    <citation type="submission" date="2019-11" db="EMBL/GenBank/DDBJ databases">
        <title>Whole genome sequence of Oryza granulata.</title>
        <authorList>
            <person name="Li W."/>
        </authorList>
    </citation>
    <scope>NUCLEOTIDE SEQUENCE [LARGE SCALE GENOMIC DNA]</scope>
    <source>
        <strain evidence="3">cv. Menghai</strain>
        <tissue evidence="2">Leaf</tissue>
    </source>
</reference>
<evidence type="ECO:0000313" key="3">
    <source>
        <dbReference type="Proteomes" id="UP000479710"/>
    </source>
</evidence>
<evidence type="ECO:0000256" key="1">
    <source>
        <dbReference type="SAM" id="MobiDB-lite"/>
    </source>
</evidence>
<protein>
    <submittedName>
        <fullName evidence="2">Uncharacterized protein</fullName>
    </submittedName>
</protein>
<feature type="compositionally biased region" description="Pro residues" evidence="1">
    <location>
        <begin position="122"/>
        <end position="132"/>
    </location>
</feature>
<name>A0A6G1CLS6_9ORYZ</name>
<accession>A0A6G1CLS6</accession>
<comment type="caution">
    <text evidence="2">The sequence shown here is derived from an EMBL/GenBank/DDBJ whole genome shotgun (WGS) entry which is preliminary data.</text>
</comment>
<feature type="region of interest" description="Disordered" evidence="1">
    <location>
        <begin position="19"/>
        <end position="132"/>
    </location>
</feature>